<feature type="transmembrane region" description="Helical" evidence="10">
    <location>
        <begin position="75"/>
        <end position="97"/>
    </location>
</feature>
<evidence type="ECO:0000256" key="3">
    <source>
        <dbReference type="ARBA" id="ARBA00022448"/>
    </source>
</evidence>
<dbReference type="PROSITE" id="PS50920">
    <property type="entry name" value="SOLCAR"/>
    <property type="match status" value="1"/>
</dbReference>
<evidence type="ECO:0000256" key="1">
    <source>
        <dbReference type="ARBA" id="ARBA00004141"/>
    </source>
</evidence>
<keyword evidence="12" id="KW-1185">Reference proteome</keyword>
<dbReference type="PANTHER" id="PTHR45683">
    <property type="entry name" value="MITOCHONDRIAL NICOTINAMIDE ADENINE DINUCLEOTIDE TRANSPORTER 1-RELATED-RELATED"/>
    <property type="match status" value="1"/>
</dbReference>
<feature type="repeat" description="Solcar" evidence="8">
    <location>
        <begin position="1"/>
        <end position="103"/>
    </location>
</feature>
<keyword evidence="5" id="KW-0677">Repeat</keyword>
<dbReference type="EMBL" id="KV419395">
    <property type="protein sequence ID" value="KZS98309.1"/>
    <property type="molecule type" value="Genomic_DNA"/>
</dbReference>
<name>A0A165A098_9AGAM</name>
<keyword evidence="3 9" id="KW-0813">Transport</keyword>
<feature type="transmembrane region" description="Helical" evidence="10">
    <location>
        <begin position="117"/>
        <end position="137"/>
    </location>
</feature>
<dbReference type="STRING" id="1314777.A0A165A098"/>
<dbReference type="Gene3D" id="1.50.40.10">
    <property type="entry name" value="Mitochondrial carrier domain"/>
    <property type="match status" value="1"/>
</dbReference>
<sequence>MGLILFVLGFVFSIFLSSLIAVPLIGTLVRFRANYTPKGLQLDQEGGAEAHVGPVVTSYFAMLLRVKRIEGWQGLYKGSMPIMLGSAFLTLFATLVMDTSFANPRSPGRYNVPASGILELLEWTLVLTLLTIPFTIITNRAITTPRRLPWLNPLTSFHVLLTPTERARPWKLYTTPGFVVAQVLHILYGVVVLHGVRLLILPSLSDIQPGQEIPQNFTPLRLGIYVICVMISVIVLCPLEVIATRLSLQRNHAGSAPVPTEEPEDGVEFIGQNEDVVGLRSEEDPYLGFVDCYKRIVNEEGVWVLYRAWWLTFLTALSSAFS</sequence>
<reference evidence="11 12" key="1">
    <citation type="journal article" date="2016" name="Mol. Biol. Evol.">
        <title>Comparative Genomics of Early-Diverging Mushroom-Forming Fungi Provides Insights into the Origins of Lignocellulose Decay Capabilities.</title>
        <authorList>
            <person name="Nagy L.G."/>
            <person name="Riley R."/>
            <person name="Tritt A."/>
            <person name="Adam C."/>
            <person name="Daum C."/>
            <person name="Floudas D."/>
            <person name="Sun H."/>
            <person name="Yadav J.S."/>
            <person name="Pangilinan J."/>
            <person name="Larsson K.H."/>
            <person name="Matsuura K."/>
            <person name="Barry K."/>
            <person name="Labutti K."/>
            <person name="Kuo R."/>
            <person name="Ohm R.A."/>
            <person name="Bhattacharya S.S."/>
            <person name="Shirouzu T."/>
            <person name="Yoshinaga Y."/>
            <person name="Martin F.M."/>
            <person name="Grigoriev I.V."/>
            <person name="Hibbett D.S."/>
        </authorList>
    </citation>
    <scope>NUCLEOTIDE SEQUENCE [LARGE SCALE GENOMIC DNA]</scope>
    <source>
        <strain evidence="11 12">HHB9708</strain>
    </source>
</reference>
<evidence type="ECO:0000256" key="9">
    <source>
        <dbReference type="RuleBase" id="RU000488"/>
    </source>
</evidence>
<evidence type="ECO:0000256" key="5">
    <source>
        <dbReference type="ARBA" id="ARBA00022737"/>
    </source>
</evidence>
<feature type="transmembrane region" description="Helical" evidence="10">
    <location>
        <begin position="220"/>
        <end position="242"/>
    </location>
</feature>
<evidence type="ECO:0000256" key="6">
    <source>
        <dbReference type="ARBA" id="ARBA00022989"/>
    </source>
</evidence>
<dbReference type="GO" id="GO:0016020">
    <property type="term" value="C:membrane"/>
    <property type="evidence" value="ECO:0007669"/>
    <property type="project" value="UniProtKB-SubCell"/>
</dbReference>
<comment type="similarity">
    <text evidence="2 9">Belongs to the mitochondrial carrier (TC 2.A.29) family.</text>
</comment>
<dbReference type="InterPro" id="IPR018108">
    <property type="entry name" value="MCP_transmembrane"/>
</dbReference>
<dbReference type="Pfam" id="PF00153">
    <property type="entry name" value="Mito_carr"/>
    <property type="match status" value="1"/>
</dbReference>
<protein>
    <submittedName>
        <fullName evidence="11">Mitochondrial carrier</fullName>
    </submittedName>
</protein>
<dbReference type="Proteomes" id="UP000076722">
    <property type="component" value="Unassembled WGS sequence"/>
</dbReference>
<feature type="transmembrane region" description="Helical" evidence="10">
    <location>
        <begin position="178"/>
        <end position="200"/>
    </location>
</feature>
<evidence type="ECO:0000256" key="8">
    <source>
        <dbReference type="PROSITE-ProRule" id="PRU00282"/>
    </source>
</evidence>
<dbReference type="GO" id="GO:0055085">
    <property type="term" value="P:transmembrane transport"/>
    <property type="evidence" value="ECO:0007669"/>
    <property type="project" value="InterPro"/>
</dbReference>
<dbReference type="InterPro" id="IPR044712">
    <property type="entry name" value="SLC25A32-like"/>
</dbReference>
<keyword evidence="7 8" id="KW-0472">Membrane</keyword>
<keyword evidence="6 10" id="KW-1133">Transmembrane helix</keyword>
<keyword evidence="4 8" id="KW-0812">Transmembrane</keyword>
<dbReference type="OrthoDB" id="21292at2759"/>
<dbReference type="GO" id="GO:0006862">
    <property type="term" value="P:nucleotide transport"/>
    <property type="evidence" value="ECO:0007669"/>
    <property type="project" value="InterPro"/>
</dbReference>
<feature type="transmembrane region" description="Helical" evidence="10">
    <location>
        <begin position="6"/>
        <end position="29"/>
    </location>
</feature>
<proteinExistence type="inferred from homology"/>
<evidence type="ECO:0000256" key="7">
    <source>
        <dbReference type="ARBA" id="ARBA00023136"/>
    </source>
</evidence>
<evidence type="ECO:0000256" key="2">
    <source>
        <dbReference type="ARBA" id="ARBA00006375"/>
    </source>
</evidence>
<comment type="subcellular location">
    <subcellularLocation>
        <location evidence="1">Membrane</location>
        <topology evidence="1">Multi-pass membrane protein</topology>
    </subcellularLocation>
</comment>
<evidence type="ECO:0000313" key="12">
    <source>
        <dbReference type="Proteomes" id="UP000076722"/>
    </source>
</evidence>
<gene>
    <name evidence="11" type="ORF">SISNIDRAFT_448511</name>
</gene>
<accession>A0A165A098</accession>
<evidence type="ECO:0000256" key="4">
    <source>
        <dbReference type="ARBA" id="ARBA00022692"/>
    </source>
</evidence>
<evidence type="ECO:0000313" key="11">
    <source>
        <dbReference type="EMBL" id="KZS98309.1"/>
    </source>
</evidence>
<evidence type="ECO:0000256" key="10">
    <source>
        <dbReference type="SAM" id="Phobius"/>
    </source>
</evidence>
<dbReference type="SUPFAM" id="SSF103506">
    <property type="entry name" value="Mitochondrial carrier"/>
    <property type="match status" value="2"/>
</dbReference>
<dbReference type="InterPro" id="IPR023395">
    <property type="entry name" value="MCP_dom_sf"/>
</dbReference>
<organism evidence="11 12">
    <name type="scientific">Sistotremastrum niveocremeum HHB9708</name>
    <dbReference type="NCBI Taxonomy" id="1314777"/>
    <lineage>
        <taxon>Eukaryota</taxon>
        <taxon>Fungi</taxon>
        <taxon>Dikarya</taxon>
        <taxon>Basidiomycota</taxon>
        <taxon>Agaricomycotina</taxon>
        <taxon>Agaricomycetes</taxon>
        <taxon>Sistotremastrales</taxon>
        <taxon>Sistotremastraceae</taxon>
        <taxon>Sertulicium</taxon>
        <taxon>Sertulicium niveocremeum</taxon>
    </lineage>
</organism>
<dbReference type="AlphaFoldDB" id="A0A165A098"/>